<keyword evidence="2" id="KW-1185">Reference proteome</keyword>
<dbReference type="RefSeq" id="WP_119609398.1">
    <property type="nucleotide sequence ID" value="NZ_QXFH01000077.1"/>
</dbReference>
<comment type="caution">
    <text evidence="1">The sequence shown here is derived from an EMBL/GenBank/DDBJ whole genome shotgun (WGS) entry which is preliminary data.</text>
</comment>
<dbReference type="EMBL" id="QXFH01000077">
    <property type="protein sequence ID" value="RIV30601.1"/>
    <property type="molecule type" value="Genomic_DNA"/>
</dbReference>
<dbReference type="AlphaFoldDB" id="A0A3A1N418"/>
<evidence type="ECO:0000313" key="2">
    <source>
        <dbReference type="Proteomes" id="UP000266067"/>
    </source>
</evidence>
<evidence type="ECO:0000313" key="1">
    <source>
        <dbReference type="EMBL" id="RIV30601.1"/>
    </source>
</evidence>
<proteinExistence type="predicted"/>
<sequence>MENSSTWGPTLNVNNKFLENTLNTNFGASYNTSNSKTARTSVTNLRANLSYVFKEKHNFHLNVIQLFKSLSTGKRNELTVTFGHSYSF</sequence>
<dbReference type="OrthoDB" id="1091532at2"/>
<dbReference type="Proteomes" id="UP000266067">
    <property type="component" value="Unassembled WGS sequence"/>
</dbReference>
<accession>A0A3A1N418</accession>
<name>A0A3A1N418_9FLAO</name>
<gene>
    <name evidence="1" type="ORF">D2V08_16100</name>
</gene>
<protein>
    <recommendedName>
        <fullName evidence="3">Outer membrane protein beta-barrel domain-containing protein</fullName>
    </recommendedName>
</protein>
<evidence type="ECO:0008006" key="3">
    <source>
        <dbReference type="Google" id="ProtNLM"/>
    </source>
</evidence>
<reference evidence="1 2" key="1">
    <citation type="submission" date="2018-08" db="EMBL/GenBank/DDBJ databases">
        <title>Proposal of Muricauda 72 sp.nov. and Muricauda NH166 sp.nov., isolated from seawater.</title>
        <authorList>
            <person name="Cheng H."/>
            <person name="Wu Y.-H."/>
            <person name="Guo L.-L."/>
            <person name="Xu X.-W."/>
        </authorList>
    </citation>
    <scope>NUCLEOTIDE SEQUENCE [LARGE SCALE GENOMIC DNA]</scope>
    <source>
        <strain evidence="1 2">KCTC 22173</strain>
    </source>
</reference>
<organism evidence="1 2">
    <name type="scientific">Flagellimonas lutimaris</name>
    <dbReference type="NCBI Taxonomy" id="475082"/>
    <lineage>
        <taxon>Bacteria</taxon>
        <taxon>Pseudomonadati</taxon>
        <taxon>Bacteroidota</taxon>
        <taxon>Flavobacteriia</taxon>
        <taxon>Flavobacteriales</taxon>
        <taxon>Flavobacteriaceae</taxon>
        <taxon>Flagellimonas</taxon>
    </lineage>
</organism>